<accession>A0AAD3HMY6</accession>
<proteinExistence type="predicted"/>
<sequence length="124" mass="13523">AEKARRLRSTSPSFRLRPSSRTAQREKAEAEEEEEEEDGEEEVCSKFRPGVGDGDGGDIVAALSSPRQSPKSLPAPKSPDRRHLSRPSSTTSGGASAGSRRRPHRAMPLTEPLRGTASRCRTFH</sequence>
<protein>
    <submittedName>
        <fullName evidence="2">Uncharacterized protein</fullName>
    </submittedName>
</protein>
<evidence type="ECO:0000313" key="3">
    <source>
        <dbReference type="Proteomes" id="UP001054857"/>
    </source>
</evidence>
<keyword evidence="3" id="KW-1185">Reference proteome</keyword>
<reference evidence="2 3" key="1">
    <citation type="journal article" date="2021" name="Sci. Rep.">
        <title>Genome sequencing of the multicellular alga Astrephomene provides insights into convergent evolution of germ-soma differentiation.</title>
        <authorList>
            <person name="Yamashita S."/>
            <person name="Yamamoto K."/>
            <person name="Matsuzaki R."/>
            <person name="Suzuki S."/>
            <person name="Yamaguchi H."/>
            <person name="Hirooka S."/>
            <person name="Minakuchi Y."/>
            <person name="Miyagishima S."/>
            <person name="Kawachi M."/>
            <person name="Toyoda A."/>
            <person name="Nozaki H."/>
        </authorList>
    </citation>
    <scope>NUCLEOTIDE SEQUENCE [LARGE SCALE GENOMIC DNA]</scope>
    <source>
        <strain evidence="2 3">NIES-4017</strain>
    </source>
</reference>
<feature type="region of interest" description="Disordered" evidence="1">
    <location>
        <begin position="1"/>
        <end position="124"/>
    </location>
</feature>
<feature type="non-terminal residue" evidence="2">
    <location>
        <position position="124"/>
    </location>
</feature>
<feature type="compositionally biased region" description="Acidic residues" evidence="1">
    <location>
        <begin position="29"/>
        <end position="42"/>
    </location>
</feature>
<evidence type="ECO:0000256" key="1">
    <source>
        <dbReference type="SAM" id="MobiDB-lite"/>
    </source>
</evidence>
<dbReference type="EMBL" id="BMAR01000015">
    <property type="protein sequence ID" value="GFR46672.1"/>
    <property type="molecule type" value="Genomic_DNA"/>
</dbReference>
<organism evidence="2 3">
    <name type="scientific">Astrephomene gubernaculifera</name>
    <dbReference type="NCBI Taxonomy" id="47775"/>
    <lineage>
        <taxon>Eukaryota</taxon>
        <taxon>Viridiplantae</taxon>
        <taxon>Chlorophyta</taxon>
        <taxon>core chlorophytes</taxon>
        <taxon>Chlorophyceae</taxon>
        <taxon>CS clade</taxon>
        <taxon>Chlamydomonadales</taxon>
        <taxon>Astrephomenaceae</taxon>
        <taxon>Astrephomene</taxon>
    </lineage>
</organism>
<gene>
    <name evidence="2" type="ORF">Agub_g8287</name>
</gene>
<dbReference type="AlphaFoldDB" id="A0AAD3HMY6"/>
<evidence type="ECO:0000313" key="2">
    <source>
        <dbReference type="EMBL" id="GFR46672.1"/>
    </source>
</evidence>
<name>A0AAD3HMY6_9CHLO</name>
<feature type="non-terminal residue" evidence="2">
    <location>
        <position position="1"/>
    </location>
</feature>
<feature type="compositionally biased region" description="Low complexity" evidence="1">
    <location>
        <begin position="86"/>
        <end position="98"/>
    </location>
</feature>
<dbReference type="Proteomes" id="UP001054857">
    <property type="component" value="Unassembled WGS sequence"/>
</dbReference>
<comment type="caution">
    <text evidence="2">The sequence shown here is derived from an EMBL/GenBank/DDBJ whole genome shotgun (WGS) entry which is preliminary data.</text>
</comment>